<dbReference type="OrthoDB" id="265892at2759"/>
<feature type="region of interest" description="Disordered" evidence="1">
    <location>
        <begin position="1451"/>
        <end position="1501"/>
    </location>
</feature>
<feature type="region of interest" description="Disordered" evidence="1">
    <location>
        <begin position="992"/>
        <end position="1020"/>
    </location>
</feature>
<keyword evidence="3" id="KW-1185">Reference proteome</keyword>
<feature type="region of interest" description="Disordered" evidence="1">
    <location>
        <begin position="66"/>
        <end position="216"/>
    </location>
</feature>
<feature type="region of interest" description="Disordered" evidence="1">
    <location>
        <begin position="914"/>
        <end position="969"/>
    </location>
</feature>
<evidence type="ECO:0000313" key="2">
    <source>
        <dbReference type="EMBL" id="GET90737.1"/>
    </source>
</evidence>
<accession>A0A640KT72</accession>
<feature type="compositionally biased region" description="Polar residues" evidence="1">
    <location>
        <begin position="90"/>
        <end position="103"/>
    </location>
</feature>
<feature type="compositionally biased region" description="Low complexity" evidence="1">
    <location>
        <begin position="664"/>
        <end position="674"/>
    </location>
</feature>
<feature type="compositionally biased region" description="Low complexity" evidence="1">
    <location>
        <begin position="1115"/>
        <end position="1127"/>
    </location>
</feature>
<feature type="region of interest" description="Disordered" evidence="1">
    <location>
        <begin position="376"/>
        <end position="402"/>
    </location>
</feature>
<sequence length="1909" mass="200525">MPPRRGRAPVHSRNIETQRLPGDAALPSPAAASACRPHHLVSRLHPPWGSSAHGIPLRMSGVASNITTTANKDEPSGSASVAPAAARNRVLSSETNGTASTYSGRGCAGLSTRVSGSARRKVGSASTAAPSRRTSGRLPPTAHKRPRSTSTTSFAPPAEAAKIADSPDDAEDSNDNGVDAVHNGSDDEQHAETEPCTREMPPTIPQVSSSSSPSLSLAPMVTERKVLQGGDSGGGDVERRNRATACEAIASGEAASHAPECKSHRLQVQVASPSANALATVEEVVVSPVRFSDTVPPPKPLQHDTTTSTAESRVLFDEDEEGEEEGRQPWHSNHLSEANVDLQQLARAQEVKHVLGELSESPFITSARQHASLHSLNESGDRDNRTQHTKCAPTDTDKEVQGEPLDINHTEPAATGTNVVLGDEDNESAMRRTCITCTTPSLKSVCADSDQGSGTPVLEGSAWGAASAAVTLTETLAVQDLSLLPDESGGDATVDVGGAVNSDGCVYTPPLSLYTSQHTPYPAIASVGASARLRVDTPEMATAEEVLLGEGVISPPVKRITATPRQAAHNVEVAVEDDTETRSGAGEIEPGPAGVHGKALATGVSNSWTTFLSSPSFATPCVATRGGETSGSEEKVNTHPTHLSSDDTASMTQEQPVPLRVSQTPSSPSLPLSSLPSTLDDGLWKEGANTLQVDVVDSHAMATGHCALNRQTVIGDTPAPQALSVSVAQQESVPVDPFLSTPPQFKGGCSVTEKNASGSDERVLRSPQRSGFDDARNGGYSPAASDVPTRTLPRSARKSSMGLKSAITGATVDVQVFRVGTRVEGRWGRQWFPAVISEAPRNGFVQIEWEDGSRLHLRLREVRLVPGTATVKRAGTVSVIRDANPSAASAGEATSTEGDHAVLTATQLVTLMEEEDAQDGQQRPEPLRIRPSASHSETAPPMMTSIDAQVNRRGGDGDEGAKEDATMPPLGAGNACGTAGCRVDAINTDGDAHADGGGTAATSASAANSRSPSRSPVPTHAAVGVPPCEVHPSSLCIFLPQNVRRDLLQGEGSPPASAFSSLRDHVGPATELQRRTELQRILHFLTSAGAAVIDSVAQADNMAAQLGDSDDVKGTPSLSPLSSLTALQPYNADPSPMRETKAPKAVAGSSGRRKTTTRVSLTRRSMTSAITVASCAQRLVPKHFIFLVSSTTARVCDNAEPPEKLDQKQDVLPEVCLAHALGVSAIHASWLWSIAPGTSRVKLPTPADQVELSPSAVPGTWGMWKATGTGPPSNKSVALPLRFTPLAVKDRWLSTKDVVFVARDDRMEMWLNAAGATVTAELGPTPPCHVACQSFLQGNRRLSASVEGALVGRNLGSALPRCQSEPPSCSVTLKQLRAERTPDFVYVPDGVAVPPNVDHLGCVPVLKVSWVADGIEQHYHRCCNPTSSAEPVLPTPPTLAFLRTAILPTKPLKENHTRRFNTPSHPGHVQYSPPSSLKPAGNDEEERNSPEGLHNSKATTVPILGNERDCMRQHGVDTVDPDSVLPLPQHRDKSVDGAAPSSCPPGANRGSMDEGADDTACMLRGSINGEAEALTLRIGGDDAQKPLQRETEDFVSAGGSGGVAPASVNTEAEEDIMSRSPDGTGATAAVLPDAVTFTKPLACTSHPAIAIGEDYYFTLPSPQSSPPPSLLLHGLSHPHAPPSVLPSTTIMLGQVVDLQADASPSPLLRQHLSADDVASSLPFSQPQCGCRVTLQLYDPKYISMHVDPRSGEVVHQTTVYLAQRWATVSGTSLLYNTPVYVIAMTARPHVYFLEEAEGEVTTPCMSDSAYHSRLRQLPILRDAPTPPASDFSHAVARATADGTLSPDFHDRRALPGAATTFSPVPTRLTSRGCLRKPPTPFLFTQSAANRAPSPGCSCSAEDVCGSGAG</sequence>
<dbReference type="EMBL" id="BLBS01000043">
    <property type="protein sequence ID" value="GET90737.1"/>
    <property type="molecule type" value="Genomic_DNA"/>
</dbReference>
<feature type="region of interest" description="Disordered" evidence="1">
    <location>
        <begin position="576"/>
        <end position="599"/>
    </location>
</feature>
<dbReference type="CDD" id="cd04508">
    <property type="entry name" value="Tudor_SF"/>
    <property type="match status" value="1"/>
</dbReference>
<feature type="compositionally biased region" description="Polar residues" evidence="1">
    <location>
        <begin position="638"/>
        <end position="655"/>
    </location>
</feature>
<feature type="compositionally biased region" description="Low complexity" evidence="1">
    <location>
        <begin position="123"/>
        <end position="137"/>
    </location>
</feature>
<gene>
    <name evidence="2" type="ORF">LtaPh_3014300</name>
</gene>
<feature type="region of interest" description="Disordered" evidence="1">
    <location>
        <begin position="1107"/>
        <end position="1160"/>
    </location>
</feature>
<dbReference type="VEuPathDB" id="TriTrypDB:LtaPh_3014300"/>
<feature type="region of interest" description="Disordered" evidence="1">
    <location>
        <begin position="623"/>
        <end position="674"/>
    </location>
</feature>
<feature type="compositionally biased region" description="Basic and acidic residues" evidence="1">
    <location>
        <begin position="953"/>
        <end position="965"/>
    </location>
</feature>
<dbReference type="Gene3D" id="2.30.30.140">
    <property type="match status" value="1"/>
</dbReference>
<feature type="region of interest" description="Disordered" evidence="1">
    <location>
        <begin position="1"/>
        <end position="30"/>
    </location>
</feature>
<feature type="compositionally biased region" description="Basic residues" evidence="1">
    <location>
        <begin position="1"/>
        <end position="10"/>
    </location>
</feature>
<dbReference type="Proteomes" id="UP000419144">
    <property type="component" value="Unassembled WGS sequence"/>
</dbReference>
<name>A0A640KT72_LEITA</name>
<feature type="region of interest" description="Disordered" evidence="1">
    <location>
        <begin position="1842"/>
        <end position="1861"/>
    </location>
</feature>
<evidence type="ECO:0000313" key="3">
    <source>
        <dbReference type="Proteomes" id="UP000419144"/>
    </source>
</evidence>
<feature type="compositionally biased region" description="Basic and acidic residues" evidence="1">
    <location>
        <begin position="184"/>
        <end position="197"/>
    </location>
</feature>
<comment type="caution">
    <text evidence="2">The sequence shown here is derived from an EMBL/GenBank/DDBJ whole genome shotgun (WGS) entry which is preliminary data.</text>
</comment>
<evidence type="ECO:0000256" key="1">
    <source>
        <dbReference type="SAM" id="MobiDB-lite"/>
    </source>
</evidence>
<proteinExistence type="predicted"/>
<feature type="compositionally biased region" description="Low complexity" evidence="1">
    <location>
        <begin position="1000"/>
        <end position="1009"/>
    </location>
</feature>
<feature type="region of interest" description="Disordered" evidence="1">
    <location>
        <begin position="1513"/>
        <end position="1554"/>
    </location>
</feature>
<dbReference type="PROSITE" id="PS51257">
    <property type="entry name" value="PROKAR_LIPOPROTEIN"/>
    <property type="match status" value="1"/>
</dbReference>
<feature type="compositionally biased region" description="Low complexity" evidence="1">
    <location>
        <begin position="76"/>
        <end position="86"/>
    </location>
</feature>
<organism evidence="2 3">
    <name type="scientific">Leishmania tarentolae</name>
    <name type="common">Sauroleishmania tarentolae</name>
    <dbReference type="NCBI Taxonomy" id="5689"/>
    <lineage>
        <taxon>Eukaryota</taxon>
        <taxon>Discoba</taxon>
        <taxon>Euglenozoa</taxon>
        <taxon>Kinetoplastea</taxon>
        <taxon>Metakinetoplastina</taxon>
        <taxon>Trypanosomatida</taxon>
        <taxon>Trypanosomatidae</taxon>
        <taxon>Leishmaniinae</taxon>
        <taxon>Leishmania</taxon>
        <taxon>lizard Leishmania</taxon>
    </lineage>
</organism>
<protein>
    <submittedName>
        <fullName evidence="2">Uncharacterized protein</fullName>
    </submittedName>
</protein>
<reference evidence="2" key="1">
    <citation type="submission" date="2019-11" db="EMBL/GenBank/DDBJ databases">
        <title>Leishmania tarentolae CDS.</title>
        <authorList>
            <person name="Goto Y."/>
            <person name="Yamagishi J."/>
        </authorList>
    </citation>
    <scope>NUCLEOTIDE SEQUENCE [LARGE SCALE GENOMIC DNA]</scope>
    <source>
        <strain evidence="2">Parrot Tar II</strain>
    </source>
</reference>
<feature type="region of interest" description="Disordered" evidence="1">
    <location>
        <begin position="751"/>
        <end position="800"/>
    </location>
</feature>